<dbReference type="EMBL" id="LVEN01000010">
    <property type="protein sequence ID" value="OCB76418.1"/>
    <property type="molecule type" value="Genomic_DNA"/>
</dbReference>
<feature type="chain" id="PRO_5047230147" description="Pectate lyase" evidence="1">
    <location>
        <begin position="22"/>
        <end position="77"/>
    </location>
</feature>
<dbReference type="RefSeq" id="WP_065448782.1">
    <property type="nucleotide sequence ID" value="NZ_LVEN01000010.1"/>
</dbReference>
<name>A0ABX2XLW7_9FLAO</name>
<reference evidence="3" key="1">
    <citation type="submission" date="2016-03" db="EMBL/GenBank/DDBJ databases">
        <title>Draft genome sequence of Paenibacillus glacialis DSM 22343.</title>
        <authorList>
            <person name="Shin S.-K."/>
            <person name="Yi H."/>
        </authorList>
    </citation>
    <scope>NUCLEOTIDE SEQUENCE [LARGE SCALE GENOMIC DNA]</scope>
    <source>
        <strain evidence="3">CCUG 60099</strain>
    </source>
</reference>
<keyword evidence="3" id="KW-1185">Reference proteome</keyword>
<accession>A0ABX2XLW7</accession>
<evidence type="ECO:0000256" key="1">
    <source>
        <dbReference type="SAM" id="SignalP"/>
    </source>
</evidence>
<organism evidence="2 3">
    <name type="scientific">Flavobacterium piscis</name>
    <dbReference type="NCBI Taxonomy" id="1114874"/>
    <lineage>
        <taxon>Bacteria</taxon>
        <taxon>Pseudomonadati</taxon>
        <taxon>Bacteroidota</taxon>
        <taxon>Flavobacteriia</taxon>
        <taxon>Flavobacteriales</taxon>
        <taxon>Flavobacteriaceae</taxon>
        <taxon>Flavobacterium</taxon>
    </lineage>
</organism>
<keyword evidence="1" id="KW-0732">Signal</keyword>
<dbReference type="Proteomes" id="UP000093343">
    <property type="component" value="Unassembled WGS sequence"/>
</dbReference>
<evidence type="ECO:0000313" key="2">
    <source>
        <dbReference type="EMBL" id="OCB76418.1"/>
    </source>
</evidence>
<evidence type="ECO:0008006" key="4">
    <source>
        <dbReference type="Google" id="ProtNLM"/>
    </source>
</evidence>
<sequence>MKKAALTFGLFSLVMVATSFATPETTNFLAVSDSIKIVPIDGGATGKQKKGDQIANNAKQLTFASVNQSIGTDKKVD</sequence>
<protein>
    <recommendedName>
        <fullName evidence="4">Pectate lyase</fullName>
    </recommendedName>
</protein>
<gene>
    <name evidence="2" type="ORF">FLP_06950</name>
</gene>
<feature type="signal peptide" evidence="1">
    <location>
        <begin position="1"/>
        <end position="21"/>
    </location>
</feature>
<comment type="caution">
    <text evidence="2">The sequence shown here is derived from an EMBL/GenBank/DDBJ whole genome shotgun (WGS) entry which is preliminary data.</text>
</comment>
<evidence type="ECO:0000313" key="3">
    <source>
        <dbReference type="Proteomes" id="UP000093343"/>
    </source>
</evidence>
<proteinExistence type="predicted"/>